<sequence length="117" mass="12654">MPIISRTFAALAVCGALTAAAPAMAGGVNWSVDIGVGGYPAYPAYYPPAPVYYPPPVVNNNYSNYYAPPIIYGTTPVYTAPPPIVVYGRSYHRWRPPPPRHYGHGPYHHGGHGHGHR</sequence>
<keyword evidence="1" id="KW-0732">Signal</keyword>
<comment type="caution">
    <text evidence="2">The sequence shown here is derived from an EMBL/GenBank/DDBJ whole genome shotgun (WGS) entry which is preliminary data.</text>
</comment>
<evidence type="ECO:0000256" key="1">
    <source>
        <dbReference type="SAM" id="SignalP"/>
    </source>
</evidence>
<reference evidence="2" key="1">
    <citation type="journal article" date="2014" name="Int. J. Syst. Evol. Microbiol.">
        <title>Complete genome sequence of Corynebacterium casei LMG S-19264T (=DSM 44701T), isolated from a smear-ripened cheese.</title>
        <authorList>
            <consortium name="US DOE Joint Genome Institute (JGI-PGF)"/>
            <person name="Walter F."/>
            <person name="Albersmeier A."/>
            <person name="Kalinowski J."/>
            <person name="Ruckert C."/>
        </authorList>
    </citation>
    <scope>NUCLEOTIDE SEQUENCE</scope>
    <source>
        <strain evidence="2">CCM 7664</strain>
    </source>
</reference>
<organism evidence="2 3">
    <name type="scientific">Oxalicibacterium solurbis</name>
    <dbReference type="NCBI Taxonomy" id="69280"/>
    <lineage>
        <taxon>Bacteria</taxon>
        <taxon>Pseudomonadati</taxon>
        <taxon>Pseudomonadota</taxon>
        <taxon>Betaproteobacteria</taxon>
        <taxon>Burkholderiales</taxon>
        <taxon>Oxalobacteraceae</taxon>
        <taxon>Oxalicibacterium</taxon>
    </lineage>
</organism>
<feature type="chain" id="PRO_5035160849" description="PXPV repeat-containing protein" evidence="1">
    <location>
        <begin position="26"/>
        <end position="117"/>
    </location>
</feature>
<dbReference type="EMBL" id="BMDP01000002">
    <property type="protein sequence ID" value="GGI54257.1"/>
    <property type="molecule type" value="Genomic_DNA"/>
</dbReference>
<evidence type="ECO:0008006" key="4">
    <source>
        <dbReference type="Google" id="ProtNLM"/>
    </source>
</evidence>
<gene>
    <name evidence="2" type="ORF">GCM10011430_14310</name>
</gene>
<evidence type="ECO:0000313" key="3">
    <source>
        <dbReference type="Proteomes" id="UP000627205"/>
    </source>
</evidence>
<dbReference type="AlphaFoldDB" id="A0A8J3F478"/>
<keyword evidence="3" id="KW-1185">Reference proteome</keyword>
<feature type="signal peptide" evidence="1">
    <location>
        <begin position="1"/>
        <end position="25"/>
    </location>
</feature>
<name>A0A8J3F478_9BURK</name>
<dbReference type="RefSeq" id="WP_188420329.1">
    <property type="nucleotide sequence ID" value="NZ_BMDP01000002.1"/>
</dbReference>
<reference evidence="2" key="2">
    <citation type="submission" date="2020-09" db="EMBL/GenBank/DDBJ databases">
        <authorList>
            <person name="Sun Q."/>
            <person name="Sedlacek I."/>
        </authorList>
    </citation>
    <scope>NUCLEOTIDE SEQUENCE</scope>
    <source>
        <strain evidence="2">CCM 7664</strain>
    </source>
</reference>
<accession>A0A8J3F478</accession>
<protein>
    <recommendedName>
        <fullName evidence="4">PXPV repeat-containing protein</fullName>
    </recommendedName>
</protein>
<dbReference type="Proteomes" id="UP000627205">
    <property type="component" value="Unassembled WGS sequence"/>
</dbReference>
<proteinExistence type="predicted"/>
<evidence type="ECO:0000313" key="2">
    <source>
        <dbReference type="EMBL" id="GGI54257.1"/>
    </source>
</evidence>